<keyword evidence="6" id="KW-1185">Reference proteome</keyword>
<evidence type="ECO:0000256" key="2">
    <source>
        <dbReference type="ARBA" id="ARBA00022553"/>
    </source>
</evidence>
<dbReference type="PROSITE" id="PS00455">
    <property type="entry name" value="AMP_BINDING"/>
    <property type="match status" value="1"/>
</dbReference>
<keyword evidence="1" id="KW-0596">Phosphopantetheine</keyword>
<dbReference type="Pfam" id="PF23562">
    <property type="entry name" value="AMP-binding_C_3"/>
    <property type="match status" value="1"/>
</dbReference>
<dbReference type="Pfam" id="PF00501">
    <property type="entry name" value="AMP-binding"/>
    <property type="match status" value="1"/>
</dbReference>
<dbReference type="SUPFAM" id="SSF56801">
    <property type="entry name" value="Acetyl-CoA synthetase-like"/>
    <property type="match status" value="1"/>
</dbReference>
<dbReference type="InterPro" id="IPR051414">
    <property type="entry name" value="Adenylate-forming_Reductase"/>
</dbReference>
<organism evidence="5 6">
    <name type="scientific">Penicillium chermesinum</name>
    <dbReference type="NCBI Taxonomy" id="63820"/>
    <lineage>
        <taxon>Eukaryota</taxon>
        <taxon>Fungi</taxon>
        <taxon>Dikarya</taxon>
        <taxon>Ascomycota</taxon>
        <taxon>Pezizomycotina</taxon>
        <taxon>Eurotiomycetes</taxon>
        <taxon>Eurotiomycetidae</taxon>
        <taxon>Eurotiales</taxon>
        <taxon>Aspergillaceae</taxon>
        <taxon>Penicillium</taxon>
    </lineage>
</organism>
<dbReference type="InterPro" id="IPR020845">
    <property type="entry name" value="AMP-binding_CS"/>
</dbReference>
<evidence type="ECO:0000313" key="6">
    <source>
        <dbReference type="Proteomes" id="UP001150941"/>
    </source>
</evidence>
<protein>
    <submittedName>
        <fullName evidence="5">Uncharacterized protein</fullName>
    </submittedName>
</protein>
<dbReference type="EMBL" id="JAPQKS010000004">
    <property type="protein sequence ID" value="KAJ5232385.1"/>
    <property type="molecule type" value="Genomic_DNA"/>
</dbReference>
<dbReference type="Gene3D" id="3.40.50.720">
    <property type="entry name" value="NAD(P)-binding Rossmann-like Domain"/>
    <property type="match status" value="1"/>
</dbReference>
<dbReference type="Gene3D" id="3.40.50.12780">
    <property type="entry name" value="N-terminal domain of ligase-like"/>
    <property type="match status" value="1"/>
</dbReference>
<feature type="domain" description="AMP-dependent synthetase/ligase" evidence="3">
    <location>
        <begin position="144"/>
        <end position="330"/>
    </location>
</feature>
<dbReference type="PANTHER" id="PTHR43439:SF2">
    <property type="entry name" value="ENZYME, PUTATIVE (JCVI)-RELATED"/>
    <property type="match status" value="1"/>
</dbReference>
<evidence type="ECO:0000259" key="3">
    <source>
        <dbReference type="Pfam" id="PF00501"/>
    </source>
</evidence>
<gene>
    <name evidence="5" type="ORF">N7468_005341</name>
</gene>
<name>A0A9W9NZ88_9EURO</name>
<comment type="caution">
    <text evidence="5">The sequence shown here is derived from an EMBL/GenBank/DDBJ whole genome shotgun (WGS) entry which is preliminary data.</text>
</comment>
<dbReference type="GeneID" id="83201941"/>
<sequence>MAAERQPWAEGAEENRGRRLLPHVVDYYAHQEPDRVFAAISTSESVPNGFEDITMKAMASAVNHMAWWLSKLLKSRPSDKQRTLAFIGPADLRYAVMLLAAIKTNWRSDVSALLYADSLRSMAKGLQKFDPSMACKQVPTMAELLQAESPEYPFEAAWADIKDQTCLILHSSGSTGPPKLVHMTHAALSCTDNDTKVPVPEGRQAQNASQFNFDPPARFYSCFPPYHFAGLMAFTLLPIFSKTATAVMGPPMMPPSGYLVDAIMKQQDVKALYLPPSIIDQWASDPESLEQAENLDFILYSGGPLAQATGDKLDDVTDICQIYGALEMGQIQGLMPQAGDWQYIEPNPAEECQFEEVDDGIYELVLNCDKKFIGQRTLAHTFPDASVWRTKDLFVPIRQSPVSGAFILEPMISSCWPAVTKSGALVVGNGRPEVLLLVEPRPGPETDRMSKKEFIDAIWPRIAEANTQSTEHGKIRRSRIVLSQPNLGFFRAPKGTISRKPTESLYAEYISAAFLDGTTDEESEIGILEKHWIDEAKRFIGSVVHDMHADITLRDSDDFFVSKAMDSLTVLELAQKIRLSLLKRMDKEKNTLNFWLRTIFENPTIEDLANATLDAVFGQGDSSRDSDPFRATDLLVEELVSELPEPVKRETISEFPTANIKVVLLGARGRLGPFIVKDLLDDPRVTGIKCLDRGTSGQEAFQRRADELKIAIDAKDPKLQFVSVDISEPDLRLPQEELNEILNHANVIIHNVWAVNFAFSLASFEHEMLKSVSSLIEMVNRAPARPRLVFISSVSSTQSWSKVISPHTLVPEEVINTPTVTAKTGYSQSKQAAERLLAAAGARLNIPISVLRVCQVAGPTNIAEGGKWESHDWMHSLAILSKASGLVPTDLGYIDWIPVDKVSSIVRDLSLHEQSTASSNFQLYNVVHPQPIPFSKFSDALQKSISSSKPVRFKEWVEHLAGLAPNKLSKDADTEKARILPWFQSIIDQEASHYSVEKAKAASPTMAGLKPIEEEWLEKWCQHWV</sequence>
<dbReference type="InterPro" id="IPR000873">
    <property type="entry name" value="AMP-dep_synth/lig_dom"/>
</dbReference>
<dbReference type="AlphaFoldDB" id="A0A9W9NZ88"/>
<dbReference type="Pfam" id="PF07993">
    <property type="entry name" value="NAD_binding_4"/>
    <property type="match status" value="1"/>
</dbReference>
<reference evidence="5" key="1">
    <citation type="submission" date="2022-11" db="EMBL/GenBank/DDBJ databases">
        <authorList>
            <person name="Petersen C."/>
        </authorList>
    </citation>
    <scope>NUCLEOTIDE SEQUENCE</scope>
    <source>
        <strain evidence="5">IBT 19713</strain>
    </source>
</reference>
<proteinExistence type="predicted"/>
<dbReference type="SUPFAM" id="SSF51735">
    <property type="entry name" value="NAD(P)-binding Rossmann-fold domains"/>
    <property type="match status" value="1"/>
</dbReference>
<dbReference type="RefSeq" id="XP_058330378.1">
    <property type="nucleotide sequence ID" value="XM_058474638.1"/>
</dbReference>
<accession>A0A9W9NZ88</accession>
<dbReference type="InterPro" id="IPR036291">
    <property type="entry name" value="NAD(P)-bd_dom_sf"/>
</dbReference>
<evidence type="ECO:0000256" key="1">
    <source>
        <dbReference type="ARBA" id="ARBA00022450"/>
    </source>
</evidence>
<evidence type="ECO:0000313" key="5">
    <source>
        <dbReference type="EMBL" id="KAJ5232385.1"/>
    </source>
</evidence>
<dbReference type="OrthoDB" id="429813at2759"/>
<dbReference type="InterPro" id="IPR013120">
    <property type="entry name" value="FAR_NAD-bd"/>
</dbReference>
<dbReference type="InterPro" id="IPR042099">
    <property type="entry name" value="ANL_N_sf"/>
</dbReference>
<dbReference type="PANTHER" id="PTHR43439">
    <property type="entry name" value="PHENYLACETATE-COENZYME A LIGASE"/>
    <property type="match status" value="1"/>
</dbReference>
<reference evidence="5" key="2">
    <citation type="journal article" date="2023" name="IMA Fungus">
        <title>Comparative genomic study of the Penicillium genus elucidates a diverse pangenome and 15 lateral gene transfer events.</title>
        <authorList>
            <person name="Petersen C."/>
            <person name="Sorensen T."/>
            <person name="Nielsen M.R."/>
            <person name="Sondergaard T.E."/>
            <person name="Sorensen J.L."/>
            <person name="Fitzpatrick D.A."/>
            <person name="Frisvad J.C."/>
            <person name="Nielsen K.L."/>
        </authorList>
    </citation>
    <scope>NUCLEOTIDE SEQUENCE</scope>
    <source>
        <strain evidence="5">IBT 19713</strain>
    </source>
</reference>
<evidence type="ECO:0000259" key="4">
    <source>
        <dbReference type="Pfam" id="PF07993"/>
    </source>
</evidence>
<feature type="domain" description="Thioester reductase (TE)" evidence="4">
    <location>
        <begin position="666"/>
        <end position="904"/>
    </location>
</feature>
<dbReference type="Proteomes" id="UP001150941">
    <property type="component" value="Unassembled WGS sequence"/>
</dbReference>
<keyword evidence="2" id="KW-0597">Phosphoprotein</keyword>